<gene>
    <name evidence="1" type="ORF">CesoFtcFv8_014316</name>
</gene>
<dbReference type="EMBL" id="JAULUE010002056">
    <property type="protein sequence ID" value="KAK5890833.1"/>
    <property type="molecule type" value="Genomic_DNA"/>
</dbReference>
<organism evidence="1 2">
    <name type="scientific">Champsocephalus esox</name>
    <name type="common">pike icefish</name>
    <dbReference type="NCBI Taxonomy" id="159716"/>
    <lineage>
        <taxon>Eukaryota</taxon>
        <taxon>Metazoa</taxon>
        <taxon>Chordata</taxon>
        <taxon>Craniata</taxon>
        <taxon>Vertebrata</taxon>
        <taxon>Euteleostomi</taxon>
        <taxon>Actinopterygii</taxon>
        <taxon>Neopterygii</taxon>
        <taxon>Teleostei</taxon>
        <taxon>Neoteleostei</taxon>
        <taxon>Acanthomorphata</taxon>
        <taxon>Eupercaria</taxon>
        <taxon>Perciformes</taxon>
        <taxon>Notothenioidei</taxon>
        <taxon>Channichthyidae</taxon>
        <taxon>Champsocephalus</taxon>
    </lineage>
</organism>
<accession>A0AAN8BWN9</accession>
<proteinExistence type="predicted"/>
<keyword evidence="2" id="KW-1185">Reference proteome</keyword>
<protein>
    <submittedName>
        <fullName evidence="1">Uncharacterized protein</fullName>
    </submittedName>
</protein>
<evidence type="ECO:0000313" key="2">
    <source>
        <dbReference type="Proteomes" id="UP001335648"/>
    </source>
</evidence>
<evidence type="ECO:0000313" key="1">
    <source>
        <dbReference type="EMBL" id="KAK5890833.1"/>
    </source>
</evidence>
<dbReference type="AlphaFoldDB" id="A0AAN8BWN9"/>
<name>A0AAN8BWN9_9TELE</name>
<comment type="caution">
    <text evidence="1">The sequence shown here is derived from an EMBL/GenBank/DDBJ whole genome shotgun (WGS) entry which is preliminary data.</text>
</comment>
<reference evidence="1 2" key="1">
    <citation type="journal article" date="2023" name="Mol. Biol. Evol.">
        <title>Genomics of Secondarily Temperate Adaptation in the Only Non-Antarctic Icefish.</title>
        <authorList>
            <person name="Rivera-Colon A.G."/>
            <person name="Rayamajhi N."/>
            <person name="Minhas B.F."/>
            <person name="Madrigal G."/>
            <person name="Bilyk K.T."/>
            <person name="Yoon V."/>
            <person name="Hune M."/>
            <person name="Gregory S."/>
            <person name="Cheng C.H.C."/>
            <person name="Catchen J.M."/>
        </authorList>
    </citation>
    <scope>NUCLEOTIDE SEQUENCE [LARGE SCALE GENOMIC DNA]</scope>
    <source>
        <strain evidence="1">JC2023a</strain>
    </source>
</reference>
<sequence>MAPLSFPPDVLHHRAGVLSRCVYRSLSDPAGLSTPIRLCQVCRPASAITPWSQHQPREPTTTNIHHLGYKGLHQHS</sequence>
<dbReference type="Proteomes" id="UP001335648">
    <property type="component" value="Unassembled WGS sequence"/>
</dbReference>